<dbReference type="OrthoDB" id="10529073at2759"/>
<evidence type="ECO:0000313" key="2">
    <source>
        <dbReference type="EMBL" id="CAC5394647.1"/>
    </source>
</evidence>
<name>A0A6J8CHU5_MYTCO</name>
<proteinExistence type="predicted"/>
<gene>
    <name evidence="2" type="ORF">MCOR_29376</name>
</gene>
<keyword evidence="3" id="KW-1185">Reference proteome</keyword>
<organism evidence="2 3">
    <name type="scientific">Mytilus coruscus</name>
    <name type="common">Sea mussel</name>
    <dbReference type="NCBI Taxonomy" id="42192"/>
    <lineage>
        <taxon>Eukaryota</taxon>
        <taxon>Metazoa</taxon>
        <taxon>Spiralia</taxon>
        <taxon>Lophotrochozoa</taxon>
        <taxon>Mollusca</taxon>
        <taxon>Bivalvia</taxon>
        <taxon>Autobranchia</taxon>
        <taxon>Pteriomorphia</taxon>
        <taxon>Mytilida</taxon>
        <taxon>Mytiloidea</taxon>
        <taxon>Mytilidae</taxon>
        <taxon>Mytilinae</taxon>
        <taxon>Mytilus</taxon>
    </lineage>
</organism>
<evidence type="ECO:0000313" key="3">
    <source>
        <dbReference type="Proteomes" id="UP000507470"/>
    </source>
</evidence>
<sequence>MSLQASVANDSEGSNVLNHLGTNLGTPRLNNSGKLSACENLESSKLDVMDQTSPKMLISNTVDANQTLPIVSTNLSDIHDIRIDPNELSIAVAHSEIGTSTVSNNPGDMGNRYLYEQEIAHLKDCLCKKKKLLRAKDSTIYKLQTDISSLEKELTTSRSYIITLGSDK</sequence>
<dbReference type="Proteomes" id="UP000507470">
    <property type="component" value="Unassembled WGS sequence"/>
</dbReference>
<dbReference type="AlphaFoldDB" id="A0A6J8CHU5"/>
<evidence type="ECO:0000256" key="1">
    <source>
        <dbReference type="SAM" id="MobiDB-lite"/>
    </source>
</evidence>
<accession>A0A6J8CHU5</accession>
<reference evidence="2 3" key="1">
    <citation type="submission" date="2020-06" db="EMBL/GenBank/DDBJ databases">
        <authorList>
            <person name="Li R."/>
            <person name="Bekaert M."/>
        </authorList>
    </citation>
    <scope>NUCLEOTIDE SEQUENCE [LARGE SCALE GENOMIC DNA]</scope>
    <source>
        <strain evidence="3">wild</strain>
    </source>
</reference>
<protein>
    <submittedName>
        <fullName evidence="2">Uncharacterized protein</fullName>
    </submittedName>
</protein>
<dbReference type="EMBL" id="CACVKT020005342">
    <property type="protein sequence ID" value="CAC5394647.1"/>
    <property type="molecule type" value="Genomic_DNA"/>
</dbReference>
<feature type="region of interest" description="Disordered" evidence="1">
    <location>
        <begin position="1"/>
        <end position="25"/>
    </location>
</feature>